<dbReference type="CDD" id="cd08187">
    <property type="entry name" value="BDH"/>
    <property type="match status" value="1"/>
</dbReference>
<comment type="caution">
    <text evidence="4">The sequence shown here is derived from an EMBL/GenBank/DDBJ whole genome shotgun (WGS) entry which is preliminary data.</text>
</comment>
<dbReference type="Proteomes" id="UP000604730">
    <property type="component" value="Unassembled WGS sequence"/>
</dbReference>
<evidence type="ECO:0000313" key="4">
    <source>
        <dbReference type="EMBL" id="MBK5896517.1"/>
    </source>
</evidence>
<sequence length="389" mass="42414">MENFVHSIPTELYFGKGQISKLGDALNRFGKRVLLTYGGGSIKKMGLYDEVMKILSEGGFTVVECDGIEPNPRIESVIKGVKLCKENNIDVVLSVGGGSTLDCSKAIACGVYFEGDDLWKMVKSEWKLKKALPLVDILTLSATGSEFDGAGVISNMATDEKIGAMFTYPAVSICDPTYTFSVSKYQTAAGSADIMSHIMEGYFSRTDDCDISDGIAETVLKTVIKNLPLALREPDNYTARGNLMMASSVACSGIPEYGKQGTGWPCHGLEHELSAFYDITHGVGLAILTPRWMRHILKKDASTTGRFVRFAKNVWGLSGGSEEVLALKGIYALESFFKESGIASNLTELNITEEYFGKMADHLEAEADLKNAYVPLTKEDIIEIYKACL</sequence>
<dbReference type="PANTHER" id="PTHR43633:SF1">
    <property type="entry name" value="ALCOHOL DEHYDROGENASE YQHD"/>
    <property type="match status" value="1"/>
</dbReference>
<feature type="domain" description="Fe-containing alcohol dehydrogenase-like C-terminal" evidence="3">
    <location>
        <begin position="187"/>
        <end position="388"/>
    </location>
</feature>
<evidence type="ECO:0000256" key="1">
    <source>
        <dbReference type="ARBA" id="ARBA00023002"/>
    </source>
</evidence>
<accession>A0ABS1IX97</accession>
<evidence type="ECO:0000313" key="5">
    <source>
        <dbReference type="Proteomes" id="UP000604730"/>
    </source>
</evidence>
<dbReference type="PANTHER" id="PTHR43633">
    <property type="entry name" value="ALCOHOL DEHYDROGENASE YQHD"/>
    <property type="match status" value="1"/>
</dbReference>
<dbReference type="InterPro" id="IPR056798">
    <property type="entry name" value="ADH_Fe_C"/>
</dbReference>
<keyword evidence="1" id="KW-0560">Oxidoreductase</keyword>
<gene>
    <name evidence="4" type="ORF">JJN12_01775</name>
</gene>
<dbReference type="SUPFAM" id="SSF56796">
    <property type="entry name" value="Dehydroquinate synthase-like"/>
    <property type="match status" value="1"/>
</dbReference>
<organism evidence="4 5">
    <name type="scientific">Catonella massiliensis</name>
    <dbReference type="NCBI Taxonomy" id="2799636"/>
    <lineage>
        <taxon>Bacteria</taxon>
        <taxon>Bacillati</taxon>
        <taxon>Bacillota</taxon>
        <taxon>Clostridia</taxon>
        <taxon>Lachnospirales</taxon>
        <taxon>Lachnospiraceae</taxon>
        <taxon>Catonella</taxon>
    </lineage>
</organism>
<dbReference type="InterPro" id="IPR001670">
    <property type="entry name" value="ADH_Fe/GldA"/>
</dbReference>
<dbReference type="EMBL" id="JAEPRJ010000001">
    <property type="protein sequence ID" value="MBK5896517.1"/>
    <property type="molecule type" value="Genomic_DNA"/>
</dbReference>
<dbReference type="PROSITE" id="PS00060">
    <property type="entry name" value="ADH_IRON_2"/>
    <property type="match status" value="1"/>
</dbReference>
<reference evidence="4 5" key="1">
    <citation type="submission" date="2021-01" db="EMBL/GenBank/DDBJ databases">
        <title>Isolation and description of Catonella massiliensis sp. nov., a novel Catonella species, isolated from a stable periodontitis subject.</title>
        <authorList>
            <person name="Antezack A."/>
            <person name="Boxberger M."/>
            <person name="La Scola B."/>
            <person name="Monnet-Corti V."/>
        </authorList>
    </citation>
    <scope>NUCLEOTIDE SEQUENCE [LARGE SCALE GENOMIC DNA]</scope>
    <source>
        <strain evidence="4 5">Marseille-Q4567</strain>
    </source>
</reference>
<dbReference type="InterPro" id="IPR044731">
    <property type="entry name" value="BDH-like"/>
</dbReference>
<dbReference type="Gene3D" id="3.40.50.1970">
    <property type="match status" value="1"/>
</dbReference>
<evidence type="ECO:0000259" key="3">
    <source>
        <dbReference type="Pfam" id="PF25137"/>
    </source>
</evidence>
<protein>
    <submittedName>
        <fullName evidence="4">Iron-containing alcohol dehydrogenase</fullName>
    </submittedName>
</protein>
<dbReference type="Pfam" id="PF00465">
    <property type="entry name" value="Fe-ADH"/>
    <property type="match status" value="1"/>
</dbReference>
<dbReference type="Pfam" id="PF25137">
    <property type="entry name" value="ADH_Fe_C"/>
    <property type="match status" value="1"/>
</dbReference>
<proteinExistence type="predicted"/>
<dbReference type="RefSeq" id="WP_208428083.1">
    <property type="nucleotide sequence ID" value="NZ_JAEPRJ010000001.1"/>
</dbReference>
<dbReference type="Gene3D" id="1.20.1090.10">
    <property type="entry name" value="Dehydroquinate synthase-like - alpha domain"/>
    <property type="match status" value="1"/>
</dbReference>
<dbReference type="InterPro" id="IPR018211">
    <property type="entry name" value="ADH_Fe_CS"/>
</dbReference>
<evidence type="ECO:0000259" key="2">
    <source>
        <dbReference type="Pfam" id="PF00465"/>
    </source>
</evidence>
<feature type="domain" description="Alcohol dehydrogenase iron-type/glycerol dehydrogenase GldA" evidence="2">
    <location>
        <begin position="9"/>
        <end position="176"/>
    </location>
</feature>
<name>A0ABS1IX97_9FIRM</name>
<keyword evidence="5" id="KW-1185">Reference proteome</keyword>